<dbReference type="GO" id="GO:0016887">
    <property type="term" value="F:ATP hydrolysis activity"/>
    <property type="evidence" value="ECO:0007669"/>
    <property type="project" value="InterPro"/>
</dbReference>
<dbReference type="FunFam" id="3.40.50.300:FF:000425">
    <property type="entry name" value="Probable ABC transporter, ATP-binding subunit"/>
    <property type="match status" value="1"/>
</dbReference>
<evidence type="ECO:0000256" key="1">
    <source>
        <dbReference type="ARBA" id="ARBA00006526"/>
    </source>
</evidence>
<dbReference type="InterPro" id="IPR017871">
    <property type="entry name" value="ABC_transporter-like_CS"/>
</dbReference>
<dbReference type="PROSITE" id="PS50893">
    <property type="entry name" value="ABC_TRANSPORTER_2"/>
    <property type="match status" value="1"/>
</dbReference>
<organism evidence="6 7">
    <name type="scientific">Paramixta manurensis</name>
    <dbReference type="NCBI Taxonomy" id="2740817"/>
    <lineage>
        <taxon>Bacteria</taxon>
        <taxon>Pseudomonadati</taxon>
        <taxon>Pseudomonadota</taxon>
        <taxon>Gammaproteobacteria</taxon>
        <taxon>Enterobacterales</taxon>
        <taxon>Erwiniaceae</taxon>
        <taxon>Paramixta</taxon>
    </lineage>
</organism>
<dbReference type="EMBL" id="CP054212">
    <property type="protein sequence ID" value="QKJ86281.1"/>
    <property type="molecule type" value="Genomic_DNA"/>
</dbReference>
<evidence type="ECO:0000313" key="7">
    <source>
        <dbReference type="Proteomes" id="UP000505325"/>
    </source>
</evidence>
<name>A0A6M8UBJ5_9GAMM</name>
<evidence type="ECO:0000313" key="6">
    <source>
        <dbReference type="EMBL" id="QKJ86281.1"/>
    </source>
</evidence>
<gene>
    <name evidence="6" type="ORF">PMPD1_1322</name>
</gene>
<dbReference type="PANTHER" id="PTHR43117:SF4">
    <property type="entry name" value="OSMOPROTECTANT IMPORT ATP-BINDING PROTEIN OSMV"/>
    <property type="match status" value="1"/>
</dbReference>
<dbReference type="PROSITE" id="PS00211">
    <property type="entry name" value="ABC_TRANSPORTER_1"/>
    <property type="match status" value="1"/>
</dbReference>
<dbReference type="SMART" id="SM00382">
    <property type="entry name" value="AAA"/>
    <property type="match status" value="1"/>
</dbReference>
<keyword evidence="3" id="KW-0547">Nucleotide-binding</keyword>
<proteinExistence type="inferred from homology"/>
<dbReference type="InterPro" id="IPR003439">
    <property type="entry name" value="ABC_transporter-like_ATP-bd"/>
</dbReference>
<dbReference type="InterPro" id="IPR027417">
    <property type="entry name" value="P-loop_NTPase"/>
</dbReference>
<protein>
    <submittedName>
        <fullName evidence="6">ABC transporter ATP-binding protein</fullName>
    </submittedName>
</protein>
<evidence type="ECO:0000256" key="2">
    <source>
        <dbReference type="ARBA" id="ARBA00022448"/>
    </source>
</evidence>
<reference evidence="6 7" key="1">
    <citation type="submission" date="2020-06" db="EMBL/GenBank/DDBJ databases">
        <title>Genome sequence of Paramixta manurensis strain PD-1.</title>
        <authorList>
            <person name="Lee C.W."/>
            <person name="Kim J."/>
        </authorList>
    </citation>
    <scope>NUCLEOTIDE SEQUENCE [LARGE SCALE GENOMIC DNA]</scope>
    <source>
        <strain evidence="6 7">PD-1</strain>
    </source>
</reference>
<evidence type="ECO:0000259" key="5">
    <source>
        <dbReference type="PROSITE" id="PS50893"/>
    </source>
</evidence>
<dbReference type="GO" id="GO:0005524">
    <property type="term" value="F:ATP binding"/>
    <property type="evidence" value="ECO:0007669"/>
    <property type="project" value="UniProtKB-KW"/>
</dbReference>
<dbReference type="GO" id="GO:0015697">
    <property type="term" value="P:quaternary ammonium group transport"/>
    <property type="evidence" value="ECO:0007669"/>
    <property type="project" value="UniProtKB-ARBA"/>
</dbReference>
<evidence type="ECO:0000256" key="4">
    <source>
        <dbReference type="ARBA" id="ARBA00022840"/>
    </source>
</evidence>
<feature type="domain" description="ABC transporter" evidence="5">
    <location>
        <begin position="2"/>
        <end position="238"/>
    </location>
</feature>
<dbReference type="PANTHER" id="PTHR43117">
    <property type="entry name" value="OSMOPROTECTANT IMPORT ATP-BINDING PROTEIN OSMV"/>
    <property type="match status" value="1"/>
</dbReference>
<keyword evidence="2" id="KW-0813">Transport</keyword>
<keyword evidence="7" id="KW-1185">Reference proteome</keyword>
<dbReference type="KEGG" id="pmak:PMPD1_1322"/>
<sequence length="322" mass="34982">MIKLDAVSKRYPGSNLPALDNLTLTIPEGITVALIGPSGCGKTTTMRLINRLEEPTSGAVWLAGDNIAKLDPVTLRRHIGYVIQQVGLFPHLSVAENIATVPRLLGWSSARIAQRVGELLELVGLDADKDGQRYPASLSGGQRQRVGVARALAADPPVLLMDEPFGAIDPLVRGRLQQEIRQILMRVKKTVVIVTHDMDEAIKMGDRVAIMREGRLCQYDTPATVLSAPASEFVAAFIGNDSALKLLALTPARQWMQPATQAESNTRLRDDATLKDALVSMLDSDAQIVTFHDAQGVISGELSREQLFSFHQRLQDGAHALS</sequence>
<dbReference type="Gene3D" id="3.40.50.300">
    <property type="entry name" value="P-loop containing nucleotide triphosphate hydrolases"/>
    <property type="match status" value="1"/>
</dbReference>
<evidence type="ECO:0000256" key="3">
    <source>
        <dbReference type="ARBA" id="ARBA00022741"/>
    </source>
</evidence>
<comment type="similarity">
    <text evidence="1">Belongs to the ABC transporter superfamily. Drug exporter-2 (TC 3.A.1.117) family.</text>
</comment>
<keyword evidence="4 6" id="KW-0067">ATP-binding</keyword>
<dbReference type="InterPro" id="IPR003593">
    <property type="entry name" value="AAA+_ATPase"/>
</dbReference>
<dbReference type="Pfam" id="PF00005">
    <property type="entry name" value="ABC_tran"/>
    <property type="match status" value="1"/>
</dbReference>
<dbReference type="AlphaFoldDB" id="A0A6M8UBJ5"/>
<dbReference type="RefSeq" id="WP_173633308.1">
    <property type="nucleotide sequence ID" value="NZ_CP054212.1"/>
</dbReference>
<accession>A0A6M8UBJ5</accession>
<dbReference type="Proteomes" id="UP000505325">
    <property type="component" value="Chromosome"/>
</dbReference>
<dbReference type="SUPFAM" id="SSF52540">
    <property type="entry name" value="P-loop containing nucleoside triphosphate hydrolases"/>
    <property type="match status" value="1"/>
</dbReference>